<name>A0AA38M0C6_9CUCU</name>
<keyword evidence="2" id="KW-1185">Reference proteome</keyword>
<organism evidence="1 2">
    <name type="scientific">Zophobas morio</name>
    <dbReference type="NCBI Taxonomy" id="2755281"/>
    <lineage>
        <taxon>Eukaryota</taxon>
        <taxon>Metazoa</taxon>
        <taxon>Ecdysozoa</taxon>
        <taxon>Arthropoda</taxon>
        <taxon>Hexapoda</taxon>
        <taxon>Insecta</taxon>
        <taxon>Pterygota</taxon>
        <taxon>Neoptera</taxon>
        <taxon>Endopterygota</taxon>
        <taxon>Coleoptera</taxon>
        <taxon>Polyphaga</taxon>
        <taxon>Cucujiformia</taxon>
        <taxon>Tenebrionidae</taxon>
        <taxon>Zophobas</taxon>
    </lineage>
</organism>
<dbReference type="Proteomes" id="UP001168821">
    <property type="component" value="Unassembled WGS sequence"/>
</dbReference>
<dbReference type="AlphaFoldDB" id="A0AA38M0C6"/>
<comment type="caution">
    <text evidence="1">The sequence shown here is derived from an EMBL/GenBank/DDBJ whole genome shotgun (WGS) entry which is preliminary data.</text>
</comment>
<accession>A0AA38M0C6</accession>
<protein>
    <submittedName>
        <fullName evidence="1">Uncharacterized protein</fullName>
    </submittedName>
</protein>
<sequence length="92" mass="10586">MNPLPMHPPGEVSRRGLWVAEMYLARTPFFDLEWCKTTSRRANPQILGPNHLVIRQSANQAFRLRASAREREHLLGVFFCSTLKKGLQPDLN</sequence>
<evidence type="ECO:0000313" key="1">
    <source>
        <dbReference type="EMBL" id="KAJ3616632.1"/>
    </source>
</evidence>
<reference evidence="1" key="1">
    <citation type="journal article" date="2023" name="G3 (Bethesda)">
        <title>Whole genome assemblies of Zophobas morio and Tenebrio molitor.</title>
        <authorList>
            <person name="Kaur S."/>
            <person name="Stinson S.A."/>
            <person name="diCenzo G.C."/>
        </authorList>
    </citation>
    <scope>NUCLEOTIDE SEQUENCE</scope>
    <source>
        <strain evidence="1">QUZm001</strain>
    </source>
</reference>
<dbReference type="EMBL" id="JALNTZ010003130">
    <property type="protein sequence ID" value="KAJ3616632.1"/>
    <property type="molecule type" value="Genomic_DNA"/>
</dbReference>
<evidence type="ECO:0000313" key="2">
    <source>
        <dbReference type="Proteomes" id="UP001168821"/>
    </source>
</evidence>
<proteinExistence type="predicted"/>
<gene>
    <name evidence="1" type="ORF">Zmor_011767</name>
</gene>